<dbReference type="GO" id="GO:0030134">
    <property type="term" value="C:COPII-coated ER to Golgi transport vesicle"/>
    <property type="evidence" value="ECO:0007669"/>
    <property type="project" value="TreeGrafter"/>
</dbReference>
<feature type="transmembrane region" description="Helical" evidence="9">
    <location>
        <begin position="709"/>
        <end position="727"/>
    </location>
</feature>
<dbReference type="Pfam" id="PF01066">
    <property type="entry name" value="CDP-OH_P_transf"/>
    <property type="match status" value="1"/>
</dbReference>
<dbReference type="Pfam" id="PF07970">
    <property type="entry name" value="COPIIcoated_ERV"/>
    <property type="match status" value="1"/>
</dbReference>
<dbReference type="InterPro" id="IPR039542">
    <property type="entry name" value="Erv_N"/>
</dbReference>
<dbReference type="GO" id="GO:0016780">
    <property type="term" value="F:phosphotransferase activity, for other substituted phosphate groups"/>
    <property type="evidence" value="ECO:0007669"/>
    <property type="project" value="InterPro"/>
</dbReference>
<comment type="similarity">
    <text evidence="8">Belongs to the CDP-alcohol phosphatidyltransferase class-I family.</text>
</comment>
<evidence type="ECO:0000256" key="5">
    <source>
        <dbReference type="ARBA" id="ARBA00022989"/>
    </source>
</evidence>
<evidence type="ECO:0000256" key="2">
    <source>
        <dbReference type="ARBA" id="ARBA00005648"/>
    </source>
</evidence>
<dbReference type="Pfam" id="PF12796">
    <property type="entry name" value="Ank_2"/>
    <property type="match status" value="2"/>
</dbReference>
<dbReference type="OrthoDB" id="270930at2759"/>
<dbReference type="PROSITE" id="PS50088">
    <property type="entry name" value="ANK_REPEAT"/>
    <property type="match status" value="2"/>
</dbReference>
<dbReference type="Gene3D" id="1.25.40.20">
    <property type="entry name" value="Ankyrin repeat-containing domain"/>
    <property type="match status" value="4"/>
</dbReference>
<dbReference type="Proteomes" id="UP000186817">
    <property type="component" value="Unassembled WGS sequence"/>
</dbReference>
<evidence type="ECO:0000256" key="3">
    <source>
        <dbReference type="ARBA" id="ARBA00022679"/>
    </source>
</evidence>
<keyword evidence="4 9" id="KW-0812">Transmembrane</keyword>
<evidence type="ECO:0000256" key="7">
    <source>
        <dbReference type="PROSITE-ProRule" id="PRU00023"/>
    </source>
</evidence>
<dbReference type="PANTHER" id="PTHR10984">
    <property type="entry name" value="ENDOPLASMIC RETICULUM-GOLGI INTERMEDIATE COMPARTMENT PROTEIN"/>
    <property type="match status" value="1"/>
</dbReference>
<keyword evidence="5 9" id="KW-1133">Transmembrane helix</keyword>
<feature type="transmembrane region" description="Helical" evidence="9">
    <location>
        <begin position="670"/>
        <end position="689"/>
    </location>
</feature>
<sequence length="2189" mass="243533">MLGRTDVGSTRCLAMLLDVVSGCLNALMRTWYDMARRGGSPRSVAMIASTLKKTRPPWFSLFDPLAKTPARRPLSKAQSLTLLYCRRQAMQPASSGPRRSAVKRFDLYGKVHDDYKIKTQSGGLISLVSMIIMALLFLSELRSYLQAEIIDHIVVDTTLNQKLPIGLNITFPHLRCDEVSVDTVDSTGENQVDIAGTLTKLNLDLSGAPSKGDPVAAPGECFSCLEAKPLPGEPELCCNTCQQLKEAYQEMGIPYFHILDTAMQCRNSVGCQVHGDVRVSKVGGNVHVALGKSTIRDGKHVHEFNLKDVSDGFNTSHIIHRLEFGQRVPGVESPLEGTAKIVVKGAYMFHYYIKLVPTLFETGNGKPLYTHQYSVTGKEKDVLVRQGELAGLPGVFLVYEFTPFMVQKTEKDVPFTHFLISVCAIIGGVFTVASLIDAILYRTVKKLGKPKSATGPLRPLLVWLPLRPAKSFWRLPKSAANRTPHSSAMAWVLPVLTEESLDQIAAHKYKPGHYTALDYVLSRLWEGIAQALPKWLAPNAITFIGFAPLVLVYILSWHTGPFCDEAPPRWLALSYVAALYFYQTMDAVDGKQARRTGSSTPLGHLVDHGCDCLTGMSQHAALVMILMPADMHWVFQCMRSIQTPIFLAAWHDRHAGFFPTSLGPIGVTELQYMLMSPILLTAIVGPEVWQRWMTATVELPWASETVRILIVKAWLLQSLVMALYLTARVMSTLCTSRGIAGVSALKDLFPVLLLNVLLGLWQPGLVAAAGRMISLFTGLSIFWMNVQMIVFTMAGTEFPWLQWSPLLYASAVIASWALPLEFSRPVLCCFTAALGLGLLWWLLSVVEQIKAKLGIYAFCITEKYQDEALVIARRRPSEFSDWCLVGVAEAGHTTFVMYTVPADAFLKMTEVKMHEELAEAGVLTEFDESMGKAMFVSHQWLSEAHPDPDFQQLKVLQDALKNIVAGTSKIDLPIITEILNGRRRCPTADDFASGHLHVWYDYFSIPQDSGHRASHNRQSAIQSIPAYVARCEFFVVLCPAFKHRDQQRTLWCRTERVARELSTRKGGYVIIVESATHQTLMWAGNRMSDAPGEGDFTLDVDRVGIGRMVTQMIWSKLFHYLEHREFHNYRFLLNSQAALYFRALDAEPIDGLVPGFRTQTDPSVDPKGFMLDRFLHQNGFRNIFERDAAGWPPICFAAMSNNLVVLQALLDRNVDINHATTKPKAEVNLPAKMTALGMASFFRNNEAVELLLSTRAQVNYKDGFGGNALHVACAGDNPLGVRLLCRARADINQESMPGLSPFMVSCACGSGHATKEMLSLNPGLSLRHCLHIAIMFAGGGSTDLISVLLEARANVNEQFRVQIREPGWWLLMNVMGLRHRVNPSRLTLLAYHHYDATPLMFSILSGSLDYVFSLLSAGARVDIRNYRAKTASELARQMLAPSWLIEACSTESPRDELRAKAEFDHLQKPANSSGRLTYWAWRLDSVLQGARSCPSLESEPRTSQRCAVPSLASAMALSLGQSLVLYLSFMVAAGAGEMVFVMYTVPADAFLQLKEIKTHEELADAGVLTKFDESMGKAMFVSHQWLSEAHPDPNFEQLKVLQDALINIASGKSRVNLPIVAEIFHGRSSCPTADDFASGHLHVWYDYFSIPQDSGHRASQSRQSAIQSIPAYVARCEFFVVLCPAFKHRDQQRTLSHSTWGDRGQPGCNGALWCRTERVARELSTRKGGYIIVVESATHQTLMWAGSKMLYAPGEGEFTVDTDRERIGGMVTQMVWSKLFHYLERREFHNFRFLFNSQNARFFRNLEVEPIDGLVPGFHTETDPSVDSEGFMLDWFLHQNGFRNIFDRDDAGWPPICFAAMSNNLVVLQALLDRKVDVNAVTTKTNKELHLVKKITPIGIAAFFRNNEAVELLLRARAEVNNTDGFGGNALHMACLGDNPSAVRLFCQAGADPSQHDWLGLTPFLVACGCSSVYAMKEMLIQNPSLSLRHSLHIALMMGGSGSAERISVLLEARANVNEQFRVQIRETGWWLLMNCMSLRHRVSPSRLTLLAYHHYDATPLMFSILSGSLEAMSSLLSAGARLDIRNYRAKTASELARQMLAPSWLIEACANAPESQGKLLQRENSKLPRVWYFVTTAPPLPQAQCSEIVTFMDVIRGKLASGSEHICALVHGLHVTVENMTDSAIKSS</sequence>
<dbReference type="GO" id="GO:0005783">
    <property type="term" value="C:endoplasmic reticulum"/>
    <property type="evidence" value="ECO:0007669"/>
    <property type="project" value="TreeGrafter"/>
</dbReference>
<feature type="domain" description="Endoplasmic reticulum vesicle transporter N-terminal" evidence="11">
    <location>
        <begin position="102"/>
        <end position="191"/>
    </location>
</feature>
<evidence type="ECO:0000259" key="10">
    <source>
        <dbReference type="Pfam" id="PF07970"/>
    </source>
</evidence>
<dbReference type="InterPro" id="IPR012936">
    <property type="entry name" value="Erv_C"/>
</dbReference>
<comment type="subcellular location">
    <subcellularLocation>
        <location evidence="1">Membrane</location>
        <topology evidence="1">Multi-pass membrane protein</topology>
    </subcellularLocation>
</comment>
<feature type="transmembrane region" description="Helical" evidence="9">
    <location>
        <begin position="800"/>
        <end position="818"/>
    </location>
</feature>
<evidence type="ECO:0000256" key="1">
    <source>
        <dbReference type="ARBA" id="ARBA00004141"/>
    </source>
</evidence>
<keyword evidence="6 9" id="KW-0472">Membrane</keyword>
<comment type="caution">
    <text evidence="12">The sequence shown here is derived from an EMBL/GenBank/DDBJ whole genome shotgun (WGS) entry which is preliminary data.</text>
</comment>
<keyword evidence="13" id="KW-1185">Reference proteome</keyword>
<gene>
    <name evidence="12" type="primary">ergic3</name>
    <name evidence="12" type="ORF">AK812_SmicGene40756</name>
</gene>
<feature type="domain" description="Endoplasmic reticulum vesicle transporter C-terminal" evidence="10">
    <location>
        <begin position="235"/>
        <end position="437"/>
    </location>
</feature>
<dbReference type="GO" id="GO:0016020">
    <property type="term" value="C:membrane"/>
    <property type="evidence" value="ECO:0007669"/>
    <property type="project" value="UniProtKB-SubCell"/>
</dbReference>
<evidence type="ECO:0000256" key="6">
    <source>
        <dbReference type="ARBA" id="ARBA00023136"/>
    </source>
</evidence>
<evidence type="ECO:0000259" key="11">
    <source>
        <dbReference type="Pfam" id="PF13850"/>
    </source>
</evidence>
<feature type="transmembrane region" description="Helical" evidence="9">
    <location>
        <begin position="773"/>
        <end position="794"/>
    </location>
</feature>
<accession>A0A1Q9C7V3</accession>
<feature type="repeat" description="ANK" evidence="7">
    <location>
        <begin position="1394"/>
        <end position="1426"/>
    </location>
</feature>
<proteinExistence type="inferred from homology"/>
<dbReference type="InterPro" id="IPR002110">
    <property type="entry name" value="Ankyrin_rpt"/>
</dbReference>
<dbReference type="InterPro" id="IPR048254">
    <property type="entry name" value="CDP_ALCOHOL_P_TRANSF_CS"/>
</dbReference>
<evidence type="ECO:0000256" key="4">
    <source>
        <dbReference type="ARBA" id="ARBA00022692"/>
    </source>
</evidence>
<dbReference type="InterPro" id="IPR043130">
    <property type="entry name" value="CDP-OH_PTrfase_TM_dom"/>
</dbReference>
<dbReference type="EMBL" id="LSRX01001536">
    <property type="protein sequence ID" value="OLP79004.1"/>
    <property type="molecule type" value="Genomic_DNA"/>
</dbReference>
<feature type="transmembrane region" description="Helical" evidence="9">
    <location>
        <begin position="739"/>
        <end position="761"/>
    </location>
</feature>
<evidence type="ECO:0000256" key="9">
    <source>
        <dbReference type="SAM" id="Phobius"/>
    </source>
</evidence>
<dbReference type="GO" id="GO:0008654">
    <property type="term" value="P:phospholipid biosynthetic process"/>
    <property type="evidence" value="ECO:0007669"/>
    <property type="project" value="InterPro"/>
</dbReference>
<feature type="transmembrane region" description="Helical" evidence="9">
    <location>
        <begin position="418"/>
        <end position="441"/>
    </location>
</feature>
<feature type="repeat" description="ANK" evidence="7">
    <location>
        <begin position="2056"/>
        <end position="2088"/>
    </location>
</feature>
<evidence type="ECO:0000313" key="12">
    <source>
        <dbReference type="EMBL" id="OLP79004.1"/>
    </source>
</evidence>
<dbReference type="SMART" id="SM00248">
    <property type="entry name" value="ANK"/>
    <property type="match status" value="10"/>
</dbReference>
<feature type="transmembrane region" description="Helical" evidence="9">
    <location>
        <begin position="540"/>
        <end position="558"/>
    </location>
</feature>
<evidence type="ECO:0000256" key="8">
    <source>
        <dbReference type="RuleBase" id="RU003750"/>
    </source>
</evidence>
<comment type="similarity">
    <text evidence="2">Belongs to the ERGIC family.</text>
</comment>
<feature type="transmembrane region" description="Helical" evidence="9">
    <location>
        <begin position="825"/>
        <end position="843"/>
    </location>
</feature>
<organism evidence="12 13">
    <name type="scientific">Symbiodinium microadriaticum</name>
    <name type="common">Dinoflagellate</name>
    <name type="synonym">Zooxanthella microadriatica</name>
    <dbReference type="NCBI Taxonomy" id="2951"/>
    <lineage>
        <taxon>Eukaryota</taxon>
        <taxon>Sar</taxon>
        <taxon>Alveolata</taxon>
        <taxon>Dinophyceae</taxon>
        <taxon>Suessiales</taxon>
        <taxon>Symbiodiniaceae</taxon>
        <taxon>Symbiodinium</taxon>
    </lineage>
</organism>
<dbReference type="InterPro" id="IPR045888">
    <property type="entry name" value="Erv"/>
</dbReference>
<dbReference type="InterPro" id="IPR000462">
    <property type="entry name" value="CDP-OH_P_trans"/>
</dbReference>
<protein>
    <submittedName>
        <fullName evidence="12">Endoplasmic reticulum-Golgi intermediate compartment protein 3</fullName>
    </submittedName>
</protein>
<keyword evidence="3 8" id="KW-0808">Transferase</keyword>
<dbReference type="InterPro" id="IPR036770">
    <property type="entry name" value="Ankyrin_rpt-contain_sf"/>
</dbReference>
<dbReference type="Gene3D" id="1.20.120.1760">
    <property type="match status" value="1"/>
</dbReference>
<evidence type="ECO:0000313" key="13">
    <source>
        <dbReference type="Proteomes" id="UP000186817"/>
    </source>
</evidence>
<keyword evidence="7" id="KW-0040">ANK repeat</keyword>
<dbReference type="SUPFAM" id="SSF48403">
    <property type="entry name" value="Ankyrin repeat"/>
    <property type="match status" value="2"/>
</dbReference>
<dbReference type="PANTHER" id="PTHR10984:SF25">
    <property type="entry name" value="ENDOPLASMIC RETICULUM-GOLGI INTERMEDIATE COMPARTMENT PROTEIN 3"/>
    <property type="match status" value="1"/>
</dbReference>
<dbReference type="PROSITE" id="PS00379">
    <property type="entry name" value="CDP_ALCOHOL_P_TRANSF"/>
    <property type="match status" value="1"/>
</dbReference>
<dbReference type="Pfam" id="PF13850">
    <property type="entry name" value="ERGIC_N"/>
    <property type="match status" value="1"/>
</dbReference>
<name>A0A1Q9C7V3_SYMMI</name>
<reference evidence="12 13" key="1">
    <citation type="submission" date="2016-02" db="EMBL/GenBank/DDBJ databases">
        <title>Genome analysis of coral dinoflagellate symbionts highlights evolutionary adaptations to a symbiotic lifestyle.</title>
        <authorList>
            <person name="Aranda M."/>
            <person name="Li Y."/>
            <person name="Liew Y.J."/>
            <person name="Baumgarten S."/>
            <person name="Simakov O."/>
            <person name="Wilson M."/>
            <person name="Piel J."/>
            <person name="Ashoor H."/>
            <person name="Bougouffa S."/>
            <person name="Bajic V.B."/>
            <person name="Ryu T."/>
            <person name="Ravasi T."/>
            <person name="Bayer T."/>
            <person name="Micklem G."/>
            <person name="Kim H."/>
            <person name="Bhak J."/>
            <person name="Lajeunesse T.C."/>
            <person name="Voolstra C.R."/>
        </authorList>
    </citation>
    <scope>NUCLEOTIDE SEQUENCE [LARGE SCALE GENOMIC DNA]</scope>
    <source>
        <strain evidence="12 13">CCMP2467</strain>
    </source>
</reference>